<reference evidence="2 3" key="2">
    <citation type="journal article" date="2022" name="Mar. Drugs">
        <title>Bioassay-Guided Fractionation Leads to the Detection of Cholic Acid Generated by the Rare Thalassomonas sp.</title>
        <authorList>
            <person name="Pheiffer F."/>
            <person name="Schneider Y.K."/>
            <person name="Hansen E.H."/>
            <person name="Andersen J.H."/>
            <person name="Isaksson J."/>
            <person name="Busche T."/>
            <person name="R C."/>
            <person name="Kalinowski J."/>
            <person name="Zyl L.V."/>
            <person name="Trindade M."/>
        </authorList>
    </citation>
    <scope>NUCLEOTIDE SEQUENCE [LARGE SCALE GENOMIC DNA]</scope>
    <source>
        <strain evidence="2 3">A5K-106</strain>
    </source>
</reference>
<gene>
    <name evidence="2" type="ORF">SG35_000385</name>
</gene>
<organism evidence="2 3">
    <name type="scientific">Thalassomonas actiniarum</name>
    <dbReference type="NCBI Taxonomy" id="485447"/>
    <lineage>
        <taxon>Bacteria</taxon>
        <taxon>Pseudomonadati</taxon>
        <taxon>Pseudomonadota</taxon>
        <taxon>Gammaproteobacteria</taxon>
        <taxon>Alteromonadales</taxon>
        <taxon>Colwelliaceae</taxon>
        <taxon>Thalassomonas</taxon>
    </lineage>
</organism>
<protein>
    <submittedName>
        <fullName evidence="2">Uncharacterized protein</fullName>
    </submittedName>
</protein>
<name>A0AAE9YTF8_9GAMM</name>
<sequence>MRELTVIEKQEAQGGVVFVAYFAAAYVGTFAASAGFAYGAVEAMTRSKNEIN</sequence>
<keyword evidence="3" id="KW-1185">Reference proteome</keyword>
<keyword evidence="1" id="KW-0472">Membrane</keyword>
<dbReference type="RefSeq" id="WP_160298361.1">
    <property type="nucleotide sequence ID" value="NZ_CP059735.1"/>
</dbReference>
<evidence type="ECO:0000313" key="2">
    <source>
        <dbReference type="EMBL" id="WDD99182.1"/>
    </source>
</evidence>
<feature type="transmembrane region" description="Helical" evidence="1">
    <location>
        <begin position="20"/>
        <end position="41"/>
    </location>
</feature>
<keyword evidence="1" id="KW-1133">Transmembrane helix</keyword>
<proteinExistence type="predicted"/>
<dbReference type="KEGG" id="tact:SG35_000385"/>
<accession>A0AAE9YTF8</accession>
<dbReference type="AlphaFoldDB" id="A0AAE9YTF8"/>
<evidence type="ECO:0000256" key="1">
    <source>
        <dbReference type="SAM" id="Phobius"/>
    </source>
</evidence>
<evidence type="ECO:0000313" key="3">
    <source>
        <dbReference type="Proteomes" id="UP000032568"/>
    </source>
</evidence>
<dbReference type="Proteomes" id="UP000032568">
    <property type="component" value="Chromosome"/>
</dbReference>
<dbReference type="EMBL" id="CP059735">
    <property type="protein sequence ID" value="WDD99182.1"/>
    <property type="molecule type" value="Genomic_DNA"/>
</dbReference>
<keyword evidence="1" id="KW-0812">Transmembrane</keyword>
<reference evidence="2 3" key="1">
    <citation type="journal article" date="2015" name="Genome Announc.">
        <title>Draft Genome Sequences of Marine Isolates of Thalassomonas viridans and Thalassomonas actiniarum.</title>
        <authorList>
            <person name="Olonade I."/>
            <person name="van Zyl L.J."/>
            <person name="Trindade M."/>
        </authorList>
    </citation>
    <scope>NUCLEOTIDE SEQUENCE [LARGE SCALE GENOMIC DNA]</scope>
    <source>
        <strain evidence="2 3">A5K-106</strain>
    </source>
</reference>